<dbReference type="Proteomes" id="UP001213799">
    <property type="component" value="Unassembled WGS sequence"/>
</dbReference>
<gene>
    <name evidence="2" type="ORF">N7537_004574</name>
</gene>
<proteinExistence type="predicted"/>
<reference evidence="2" key="1">
    <citation type="journal article" date="2023" name="IMA Fungus">
        <title>Comparative genomic study of the Penicillium genus elucidates a diverse pangenome and 15 lateral gene transfer events.</title>
        <authorList>
            <person name="Petersen C."/>
            <person name="Sorensen T."/>
            <person name="Nielsen M.R."/>
            <person name="Sondergaard T.E."/>
            <person name="Sorensen J.L."/>
            <person name="Fitzpatrick D.A."/>
            <person name="Frisvad J.C."/>
            <person name="Nielsen K.L."/>
        </authorList>
    </citation>
    <scope>NUCLEOTIDE SEQUENCE</scope>
    <source>
        <strain evidence="2">IBT 12815</strain>
    </source>
</reference>
<feature type="compositionally biased region" description="Basic residues" evidence="1">
    <location>
        <begin position="1"/>
        <end position="10"/>
    </location>
</feature>
<name>A0AAD6EBI3_9EURO</name>
<sequence length="292" mass="33026">MSSNKARGKRPAASTKRERRPQRRYERPANTLKLRVRPSLPISSQLKSVEESGWPLIWGLKILPIFARLPSLGLSFLLRNPSYLQELVAAWPIHLVEQDWNSTGHIYCLHRPRNSLGIGGERHETTTIVSKEEYYSVVSVHAGDFIECHKNNKTNIAISFPVPEIGPLTNKGEGQLELYNRCWELVKYLRSGFYRSNWKTRFATLHAVENGTVVSEAHASSWMQSSAQKVVSGLSSIKKAFASDKLALINVEVKLVRGIHIASNMETEAAIQKALDREVELPPSEFRLLWDS</sequence>
<accession>A0AAD6EBI3</accession>
<protein>
    <submittedName>
        <fullName evidence="2">Uncharacterized protein</fullName>
    </submittedName>
</protein>
<reference evidence="2" key="2">
    <citation type="submission" date="2023-01" db="EMBL/GenBank/DDBJ databases">
        <authorList>
            <person name="Petersen C."/>
        </authorList>
    </citation>
    <scope>NUCLEOTIDE SEQUENCE</scope>
    <source>
        <strain evidence="2">IBT 12815</strain>
    </source>
</reference>
<evidence type="ECO:0000313" key="3">
    <source>
        <dbReference type="Proteomes" id="UP001213799"/>
    </source>
</evidence>
<feature type="region of interest" description="Disordered" evidence="1">
    <location>
        <begin position="1"/>
        <end position="30"/>
    </location>
</feature>
<dbReference type="AlphaFoldDB" id="A0AAD6EBI3"/>
<keyword evidence="3" id="KW-1185">Reference proteome</keyword>
<dbReference type="GeneID" id="81585873"/>
<comment type="caution">
    <text evidence="2">The sequence shown here is derived from an EMBL/GenBank/DDBJ whole genome shotgun (WGS) entry which is preliminary data.</text>
</comment>
<dbReference type="EMBL" id="JAQJAE010000002">
    <property type="protein sequence ID" value="KAJ5607955.1"/>
    <property type="molecule type" value="Genomic_DNA"/>
</dbReference>
<organism evidence="2 3">
    <name type="scientific">Penicillium hordei</name>
    <dbReference type="NCBI Taxonomy" id="40994"/>
    <lineage>
        <taxon>Eukaryota</taxon>
        <taxon>Fungi</taxon>
        <taxon>Dikarya</taxon>
        <taxon>Ascomycota</taxon>
        <taxon>Pezizomycotina</taxon>
        <taxon>Eurotiomycetes</taxon>
        <taxon>Eurotiomycetidae</taxon>
        <taxon>Eurotiales</taxon>
        <taxon>Aspergillaceae</taxon>
        <taxon>Penicillium</taxon>
    </lineage>
</organism>
<dbReference type="RefSeq" id="XP_056755379.1">
    <property type="nucleotide sequence ID" value="XM_056895631.1"/>
</dbReference>
<evidence type="ECO:0000256" key="1">
    <source>
        <dbReference type="SAM" id="MobiDB-lite"/>
    </source>
</evidence>
<evidence type="ECO:0000313" key="2">
    <source>
        <dbReference type="EMBL" id="KAJ5607955.1"/>
    </source>
</evidence>